<comment type="caution">
    <text evidence="3">The sequence shown here is derived from an EMBL/GenBank/DDBJ whole genome shotgun (WGS) entry which is preliminary data.</text>
</comment>
<dbReference type="EMBL" id="JAQMLA010000070">
    <property type="protein sequence ID" value="MDB8688228.1"/>
    <property type="molecule type" value="Genomic_DNA"/>
</dbReference>
<feature type="domain" description="HTH cro/C1-type" evidence="1">
    <location>
        <begin position="13"/>
        <end position="67"/>
    </location>
</feature>
<dbReference type="Pfam" id="PF01381">
    <property type="entry name" value="HTH_3"/>
    <property type="match status" value="1"/>
</dbReference>
<evidence type="ECO:0000313" key="3">
    <source>
        <dbReference type="EMBL" id="RHM70663.1"/>
    </source>
</evidence>
<dbReference type="Proteomes" id="UP001212160">
    <property type="component" value="Unassembled WGS sequence"/>
</dbReference>
<name>A0A415S5B5_MEDGN</name>
<sequence length="107" mass="12293">METFDLKGMGERIRTRREELNISREQLAEQLDVSSKFISDIEYGIRGVSLKRLVLLSSSLLISVDYILFGSLESSEYVFTDLIRTCPDSKKLQLLNIIKQIIDSYLS</sequence>
<dbReference type="CDD" id="cd00093">
    <property type="entry name" value="HTH_XRE"/>
    <property type="match status" value="1"/>
</dbReference>
<dbReference type="RefSeq" id="WP_118445228.1">
    <property type="nucleotide sequence ID" value="NZ_JAQMLA010000070.1"/>
</dbReference>
<accession>A0A415S5B5</accession>
<dbReference type="Proteomes" id="UP000285610">
    <property type="component" value="Unassembled WGS sequence"/>
</dbReference>
<reference evidence="3 4" key="1">
    <citation type="submission" date="2018-08" db="EMBL/GenBank/DDBJ databases">
        <title>A genome reference for cultivated species of the human gut microbiota.</title>
        <authorList>
            <person name="Zou Y."/>
            <person name="Xue W."/>
            <person name="Luo G."/>
        </authorList>
    </citation>
    <scope>NUCLEOTIDE SEQUENCE [LARGE SCALE GENOMIC DNA]</scope>
    <source>
        <strain evidence="3 4">AF33-12</strain>
    </source>
</reference>
<dbReference type="AlphaFoldDB" id="A0A415S5B5"/>
<dbReference type="EMBL" id="QRQE01000060">
    <property type="protein sequence ID" value="RHM70663.1"/>
    <property type="molecule type" value="Genomic_DNA"/>
</dbReference>
<dbReference type="InterPro" id="IPR010982">
    <property type="entry name" value="Lambda_DNA-bd_dom_sf"/>
</dbReference>
<evidence type="ECO:0000313" key="4">
    <source>
        <dbReference type="Proteomes" id="UP000285610"/>
    </source>
</evidence>
<dbReference type="InterPro" id="IPR001387">
    <property type="entry name" value="Cro/C1-type_HTH"/>
</dbReference>
<reference evidence="2" key="2">
    <citation type="submission" date="2023-01" db="EMBL/GenBank/DDBJ databases">
        <title>Human gut microbiome strain richness.</title>
        <authorList>
            <person name="Chen-Liaw A."/>
        </authorList>
    </citation>
    <scope>NUCLEOTIDE SEQUENCE</scope>
    <source>
        <strain evidence="2">RTP21484st1_H11_RTP21484_190118</strain>
    </source>
</reference>
<dbReference type="GO" id="GO:0003677">
    <property type="term" value="F:DNA binding"/>
    <property type="evidence" value="ECO:0007669"/>
    <property type="project" value="InterPro"/>
</dbReference>
<dbReference type="SUPFAM" id="SSF47413">
    <property type="entry name" value="lambda repressor-like DNA-binding domains"/>
    <property type="match status" value="1"/>
</dbReference>
<protein>
    <submittedName>
        <fullName evidence="2">Helix-turn-helix transcriptional regulator</fullName>
    </submittedName>
    <submittedName>
        <fullName evidence="3">XRE family transcriptional regulator</fullName>
    </submittedName>
</protein>
<dbReference type="Gene3D" id="1.10.260.40">
    <property type="entry name" value="lambda repressor-like DNA-binding domains"/>
    <property type="match status" value="1"/>
</dbReference>
<evidence type="ECO:0000313" key="2">
    <source>
        <dbReference type="EMBL" id="MDB8688228.1"/>
    </source>
</evidence>
<organism evidence="3 4">
    <name type="scientific">Mediterraneibacter gnavus</name>
    <name type="common">Ruminococcus gnavus</name>
    <dbReference type="NCBI Taxonomy" id="33038"/>
    <lineage>
        <taxon>Bacteria</taxon>
        <taxon>Bacillati</taxon>
        <taxon>Bacillota</taxon>
        <taxon>Clostridia</taxon>
        <taxon>Lachnospirales</taxon>
        <taxon>Lachnospiraceae</taxon>
        <taxon>Mediterraneibacter</taxon>
    </lineage>
</organism>
<dbReference type="SMART" id="SM00530">
    <property type="entry name" value="HTH_XRE"/>
    <property type="match status" value="1"/>
</dbReference>
<evidence type="ECO:0000259" key="1">
    <source>
        <dbReference type="PROSITE" id="PS50943"/>
    </source>
</evidence>
<proteinExistence type="predicted"/>
<gene>
    <name evidence="3" type="ORF">DWZ50_17075</name>
    <name evidence="2" type="ORF">PNW85_16460</name>
</gene>
<dbReference type="PROSITE" id="PS50943">
    <property type="entry name" value="HTH_CROC1"/>
    <property type="match status" value="1"/>
</dbReference>